<dbReference type="RefSeq" id="WP_037284943.1">
    <property type="nucleotide sequence ID" value="NZ_JEOB01000001.1"/>
</dbReference>
<evidence type="ECO:0000259" key="1">
    <source>
        <dbReference type="Pfam" id="PF13173"/>
    </source>
</evidence>
<accession>A0A011UJ57</accession>
<organism evidence="3 4">
    <name type="scientific">Ruminococcus albus SY3</name>
    <dbReference type="NCBI Taxonomy" id="1341156"/>
    <lineage>
        <taxon>Bacteria</taxon>
        <taxon>Bacillati</taxon>
        <taxon>Bacillota</taxon>
        <taxon>Clostridia</taxon>
        <taxon>Eubacteriales</taxon>
        <taxon>Oscillospiraceae</taxon>
        <taxon>Ruminococcus</taxon>
    </lineage>
</organism>
<keyword evidence="4" id="KW-1185">Reference proteome</keyword>
<dbReference type="InterPro" id="IPR041682">
    <property type="entry name" value="AAA_14"/>
</dbReference>
<dbReference type="PANTHER" id="PTHR33295:SF18">
    <property type="entry name" value="AAA+ ATPASE DOMAIN-CONTAINING PROTEIN"/>
    <property type="match status" value="1"/>
</dbReference>
<dbReference type="Pfam" id="PF13173">
    <property type="entry name" value="AAA_14"/>
    <property type="match status" value="1"/>
</dbReference>
<dbReference type="Pfam" id="PF13635">
    <property type="entry name" value="DUF4143"/>
    <property type="match status" value="1"/>
</dbReference>
<proteinExistence type="predicted"/>
<name>A0A011UJ57_RUMAL</name>
<feature type="domain" description="AAA" evidence="1">
    <location>
        <begin position="21"/>
        <end position="165"/>
    </location>
</feature>
<evidence type="ECO:0000259" key="2">
    <source>
        <dbReference type="Pfam" id="PF13635"/>
    </source>
</evidence>
<dbReference type="PATRIC" id="fig|1341156.4.peg.291"/>
<dbReference type="Proteomes" id="UP000021369">
    <property type="component" value="Unassembled WGS sequence"/>
</dbReference>
<dbReference type="EMBL" id="JEOB01000001">
    <property type="protein sequence ID" value="EXM40709.1"/>
    <property type="molecule type" value="Genomic_DNA"/>
</dbReference>
<evidence type="ECO:0000313" key="4">
    <source>
        <dbReference type="Proteomes" id="UP000021369"/>
    </source>
</evidence>
<feature type="domain" description="DUF4143" evidence="2">
    <location>
        <begin position="213"/>
        <end position="371"/>
    </location>
</feature>
<dbReference type="InterPro" id="IPR027417">
    <property type="entry name" value="P-loop_NTPase"/>
</dbReference>
<dbReference type="AlphaFoldDB" id="A0A011UJ57"/>
<dbReference type="InterPro" id="IPR025420">
    <property type="entry name" value="DUF4143"/>
</dbReference>
<dbReference type="SUPFAM" id="SSF52540">
    <property type="entry name" value="P-loop containing nucleoside triphosphate hydrolases"/>
    <property type="match status" value="1"/>
</dbReference>
<sequence length="431" mass="50585">MMIERRKYLDKLIRKKENGLVKVITGIRRCGKSYLLFEIYHKYLNSIGVDDGHIIELALDDDVNIRYRNPLELGEYIRSLMTDKEKMYYIFLDEIQKVAEIPNPYLPESDEKIGFVDVVLGLMKIKNADIYVTGSNSKMLSSDILTEFRGRGDEIKVNPLSFSEFYTAFEGDKRDAWREYFTYGGMPLVLMQRTHEDKSKYLSDLFSKIYLDDIMNRNNIGHDKSVLEDLLNIISSSVGSLTNPSKLSKTFKSIKNISVSDDTIAKYLDYFIDAFMVYKAQRYDVKGRKYIGSPMKYYFSDIGLRNARLNFRQQEENHIMENIIYNELLYREFDVDVGVVEYNYKDSEGKKIRTNLEIDFVANKGSERYYIQSALTISAEEKRQQEINSLRRVKDSFKKIVVVKDDIIPWYDENGIYYVGIEKFLLEENER</sequence>
<evidence type="ECO:0000313" key="3">
    <source>
        <dbReference type="EMBL" id="EXM40709.1"/>
    </source>
</evidence>
<reference evidence="3 4" key="1">
    <citation type="submission" date="2013-06" db="EMBL/GenBank/DDBJ databases">
        <title>Rumen cellulosomics: divergent fiber-degrading strategies revealed by comparative genome-wide analysis of six Ruminococcal strains.</title>
        <authorList>
            <person name="Dassa B."/>
            <person name="Borovok I."/>
            <person name="Lamed R."/>
            <person name="Flint H."/>
            <person name="Yeoman C.J."/>
            <person name="White B."/>
            <person name="Bayer E.A."/>
        </authorList>
    </citation>
    <scope>NUCLEOTIDE SEQUENCE [LARGE SCALE GENOMIC DNA]</scope>
    <source>
        <strain evidence="3 4">SY3</strain>
    </source>
</reference>
<dbReference type="PANTHER" id="PTHR33295">
    <property type="entry name" value="ATPASE"/>
    <property type="match status" value="1"/>
</dbReference>
<gene>
    <name evidence="3" type="ORF">RASY3_02835</name>
</gene>
<protein>
    <submittedName>
        <fullName evidence="3">ATPase</fullName>
    </submittedName>
</protein>
<dbReference type="OrthoDB" id="9801684at2"/>
<comment type="caution">
    <text evidence="3">The sequence shown here is derived from an EMBL/GenBank/DDBJ whole genome shotgun (WGS) entry which is preliminary data.</text>
</comment>